<dbReference type="GO" id="GO:0000281">
    <property type="term" value="P:mitotic cytokinesis"/>
    <property type="evidence" value="ECO:0007669"/>
    <property type="project" value="TreeGrafter"/>
</dbReference>
<reference evidence="4" key="1">
    <citation type="submission" date="2022-11" db="UniProtKB">
        <authorList>
            <consortium name="WormBaseParasite"/>
        </authorList>
    </citation>
    <scope>IDENTIFICATION</scope>
</reference>
<dbReference type="WBParaSite" id="jg25451">
    <property type="protein sequence ID" value="jg25451"/>
    <property type="gene ID" value="jg25451"/>
</dbReference>
<feature type="region of interest" description="Disordered" evidence="1">
    <location>
        <begin position="188"/>
        <end position="212"/>
    </location>
</feature>
<keyword evidence="3" id="KW-1185">Reference proteome</keyword>
<dbReference type="InterPro" id="IPR049396">
    <property type="entry name" value="ECT2_BRCT0"/>
</dbReference>
<name>A0A915DZW3_9BILA</name>
<dbReference type="PROSITE" id="PS50172">
    <property type="entry name" value="BRCT"/>
    <property type="match status" value="1"/>
</dbReference>
<dbReference type="GO" id="GO:0005096">
    <property type="term" value="F:GTPase activator activity"/>
    <property type="evidence" value="ECO:0007669"/>
    <property type="project" value="InterPro"/>
</dbReference>
<dbReference type="AlphaFoldDB" id="A0A915DZW3"/>
<dbReference type="GO" id="GO:0005938">
    <property type="term" value="C:cell cortex"/>
    <property type="evidence" value="ECO:0007669"/>
    <property type="project" value="TreeGrafter"/>
</dbReference>
<evidence type="ECO:0000313" key="3">
    <source>
        <dbReference type="Proteomes" id="UP000887574"/>
    </source>
</evidence>
<proteinExistence type="predicted"/>
<dbReference type="InterPro" id="IPR001357">
    <property type="entry name" value="BRCT_dom"/>
</dbReference>
<dbReference type="GO" id="GO:2000431">
    <property type="term" value="P:regulation of cytokinesis, actomyosin contractile ring assembly"/>
    <property type="evidence" value="ECO:0007669"/>
    <property type="project" value="InterPro"/>
</dbReference>
<evidence type="ECO:0000313" key="4">
    <source>
        <dbReference type="WBParaSite" id="jg25451"/>
    </source>
</evidence>
<dbReference type="InterPro" id="IPR026817">
    <property type="entry name" value="Ect2"/>
</dbReference>
<dbReference type="Proteomes" id="UP000887574">
    <property type="component" value="Unplaced"/>
</dbReference>
<dbReference type="PANTHER" id="PTHR16777">
    <property type="entry name" value="PROTEIN ECT2"/>
    <property type="match status" value="1"/>
</dbReference>
<dbReference type="SUPFAM" id="SSF52113">
    <property type="entry name" value="BRCT domain"/>
    <property type="match status" value="2"/>
</dbReference>
<dbReference type="PANTHER" id="PTHR16777:SF2">
    <property type="entry name" value="PROTEIN ECT2"/>
    <property type="match status" value="1"/>
</dbReference>
<sequence>MLFILKDFESHDFKYLNSSEKLIISPTVVSHCVALNKPLPSIRPNRPLYCCSMVGMRFCMSSHSNHDTRRAVDLIHFMGGSVRKDYRPKDILISRTVETKMYREAVSNEKNVLTLDWIEQCWKHRDDIYFTAQDVNLQRKYQLKCFQGLNLFFVGFSDDGALDEMKQTAIKHGGVLSNSYESATHAVLSDSSTNYRPPPRLQQDPEVAGSRHDKQIKVVKQVSVEWFWKSVYEERCQPETLCNSTVQPAQDASVAVQQPLRPLQAKENHHYHAHNSAAAAISRRRTVWPVPMQQQLGRKMCGIIAETAQSRASLDNLECSNTSSTIPEHMFPPTTSTLDALPRRMRSATKYAWKFWKPRKITFECFV</sequence>
<protein>
    <submittedName>
        <fullName evidence="4">BRCT domain-containing protein</fullName>
    </submittedName>
</protein>
<dbReference type="GO" id="GO:0007399">
    <property type="term" value="P:nervous system development"/>
    <property type="evidence" value="ECO:0007669"/>
    <property type="project" value="TreeGrafter"/>
</dbReference>
<evidence type="ECO:0000259" key="2">
    <source>
        <dbReference type="PROSITE" id="PS50172"/>
    </source>
</evidence>
<evidence type="ECO:0000256" key="1">
    <source>
        <dbReference type="SAM" id="MobiDB-lite"/>
    </source>
</evidence>
<dbReference type="GO" id="GO:0005634">
    <property type="term" value="C:nucleus"/>
    <property type="evidence" value="ECO:0007669"/>
    <property type="project" value="InterPro"/>
</dbReference>
<dbReference type="GO" id="GO:0005085">
    <property type="term" value="F:guanyl-nucleotide exchange factor activity"/>
    <property type="evidence" value="ECO:0007669"/>
    <property type="project" value="InterPro"/>
</dbReference>
<feature type="domain" description="BRCT" evidence="2">
    <location>
        <begin position="141"/>
        <end position="235"/>
    </location>
</feature>
<dbReference type="SMART" id="SM00292">
    <property type="entry name" value="BRCT"/>
    <property type="match status" value="2"/>
</dbReference>
<dbReference type="Pfam" id="PF21243">
    <property type="entry name" value="ECT2_BRCT0"/>
    <property type="match status" value="1"/>
</dbReference>
<accession>A0A915DZW3</accession>
<dbReference type="Gene3D" id="3.40.50.10190">
    <property type="entry name" value="BRCT domain"/>
    <property type="match status" value="3"/>
</dbReference>
<organism evidence="3 4">
    <name type="scientific">Ditylenchus dipsaci</name>
    <dbReference type="NCBI Taxonomy" id="166011"/>
    <lineage>
        <taxon>Eukaryota</taxon>
        <taxon>Metazoa</taxon>
        <taxon>Ecdysozoa</taxon>
        <taxon>Nematoda</taxon>
        <taxon>Chromadorea</taxon>
        <taxon>Rhabditida</taxon>
        <taxon>Tylenchina</taxon>
        <taxon>Tylenchomorpha</taxon>
        <taxon>Sphaerularioidea</taxon>
        <taxon>Anguinidae</taxon>
        <taxon>Anguininae</taxon>
        <taxon>Ditylenchus</taxon>
    </lineage>
</organism>
<dbReference type="InterPro" id="IPR036420">
    <property type="entry name" value="BRCT_dom_sf"/>
</dbReference>